<dbReference type="Proteomes" id="UP001430953">
    <property type="component" value="Unassembled WGS sequence"/>
</dbReference>
<evidence type="ECO:0000313" key="4">
    <source>
        <dbReference type="Proteomes" id="UP001430953"/>
    </source>
</evidence>
<name>A0AAW2FSS3_9HYME</name>
<evidence type="ECO:0000313" key="3">
    <source>
        <dbReference type="EMBL" id="KAL0119016.1"/>
    </source>
</evidence>
<feature type="chain" id="PRO_5043553770" evidence="2">
    <location>
        <begin position="24"/>
        <end position="391"/>
    </location>
</feature>
<reference evidence="3 4" key="1">
    <citation type="submission" date="2023-03" db="EMBL/GenBank/DDBJ databases">
        <title>High recombination rates correlate with genetic variation in Cardiocondyla obscurior ants.</title>
        <authorList>
            <person name="Errbii M."/>
        </authorList>
    </citation>
    <scope>NUCLEOTIDE SEQUENCE [LARGE SCALE GENOMIC DNA]</scope>
    <source>
        <strain evidence="3">Alpha-2009</strain>
        <tissue evidence="3">Whole body</tissue>
    </source>
</reference>
<dbReference type="EMBL" id="JADYXP020000008">
    <property type="protein sequence ID" value="KAL0119016.1"/>
    <property type="molecule type" value="Genomic_DNA"/>
</dbReference>
<gene>
    <name evidence="3" type="ORF">PUN28_009565</name>
</gene>
<organism evidence="3 4">
    <name type="scientific">Cardiocondyla obscurior</name>
    <dbReference type="NCBI Taxonomy" id="286306"/>
    <lineage>
        <taxon>Eukaryota</taxon>
        <taxon>Metazoa</taxon>
        <taxon>Ecdysozoa</taxon>
        <taxon>Arthropoda</taxon>
        <taxon>Hexapoda</taxon>
        <taxon>Insecta</taxon>
        <taxon>Pterygota</taxon>
        <taxon>Neoptera</taxon>
        <taxon>Endopterygota</taxon>
        <taxon>Hymenoptera</taxon>
        <taxon>Apocrita</taxon>
        <taxon>Aculeata</taxon>
        <taxon>Formicoidea</taxon>
        <taxon>Formicidae</taxon>
        <taxon>Myrmicinae</taxon>
        <taxon>Cardiocondyla</taxon>
    </lineage>
</organism>
<feature type="signal peptide" evidence="2">
    <location>
        <begin position="1"/>
        <end position="23"/>
    </location>
</feature>
<sequence>MTPTFRWVFLLALLLAVVGRAASVPRAIMVDACALLCNPGAETESERERDPVLFPRYPKVNCELQSQSDEHQAWVIASHCMKLCGDVLSVSSEVNCFALRSSIQSSLGCNCDTAAPSNPSTMRLHETWRLNFLVNEISKDILTTILSSPLDTFILCDIHKELFASDLDLTEGKLVEACKSVSENYSAPDPIKFELIQDEMKEEDKKQEEFEKQEEDKKQEENKKEEELKKENELKKEEDYKIEEEPKKEEEIENNDLKMYDEELPQLKESMTYSPEVIPEMIPEVISEVYQMAEEEIIKKRLDDNDAILQKEDEPKHEELSKTEDEEPTDKRTCTSDDKTLILNQEDDFKAIGKQAVNEAIDACKMLCKVKSNYNNICNCKQLPNIVVKIG</sequence>
<keyword evidence="4" id="KW-1185">Reference proteome</keyword>
<feature type="region of interest" description="Disordered" evidence="1">
    <location>
        <begin position="304"/>
        <end position="335"/>
    </location>
</feature>
<dbReference type="AlphaFoldDB" id="A0AAW2FSS3"/>
<protein>
    <submittedName>
        <fullName evidence="3">Uncharacterized protein</fullName>
    </submittedName>
</protein>
<evidence type="ECO:0000256" key="2">
    <source>
        <dbReference type="SAM" id="SignalP"/>
    </source>
</evidence>
<proteinExistence type="predicted"/>
<accession>A0AAW2FSS3</accession>
<keyword evidence="2" id="KW-0732">Signal</keyword>
<comment type="caution">
    <text evidence="3">The sequence shown here is derived from an EMBL/GenBank/DDBJ whole genome shotgun (WGS) entry which is preliminary data.</text>
</comment>
<evidence type="ECO:0000256" key="1">
    <source>
        <dbReference type="SAM" id="MobiDB-lite"/>
    </source>
</evidence>
<feature type="region of interest" description="Disordered" evidence="1">
    <location>
        <begin position="202"/>
        <end position="230"/>
    </location>
</feature>